<dbReference type="PROSITE" id="PS50880">
    <property type="entry name" value="TOPRIM"/>
    <property type="match status" value="1"/>
</dbReference>
<dbReference type="InterPro" id="IPR002694">
    <property type="entry name" value="Znf_CHC2"/>
</dbReference>
<keyword evidence="6 12" id="KW-0479">Metal-binding</keyword>
<evidence type="ECO:0000256" key="9">
    <source>
        <dbReference type="ARBA" id="ARBA00022842"/>
    </source>
</evidence>
<dbReference type="FunFam" id="3.90.580.10:FF:000001">
    <property type="entry name" value="DNA primase"/>
    <property type="match status" value="1"/>
</dbReference>
<dbReference type="Pfam" id="PF01807">
    <property type="entry name" value="Zn_ribbon_DnaG"/>
    <property type="match status" value="1"/>
</dbReference>
<feature type="region of interest" description="Disordered" evidence="16">
    <location>
        <begin position="441"/>
        <end position="462"/>
    </location>
</feature>
<keyword evidence="7 12" id="KW-0863">Zinc-finger</keyword>
<evidence type="ECO:0000256" key="2">
    <source>
        <dbReference type="ARBA" id="ARBA00022515"/>
    </source>
</evidence>
<dbReference type="PIRSF" id="PIRSF002811">
    <property type="entry name" value="DnaG"/>
    <property type="match status" value="1"/>
</dbReference>
<dbReference type="Gene3D" id="3.40.1360.10">
    <property type="match status" value="1"/>
</dbReference>
<dbReference type="InterPro" id="IPR050219">
    <property type="entry name" value="DnaG_primase"/>
</dbReference>
<reference evidence="18" key="1">
    <citation type="submission" date="2023-07" db="EMBL/GenBank/DDBJ databases">
        <title>Genome content predicts the carbon catabolic preferences of heterotrophic bacteria.</title>
        <authorList>
            <person name="Gralka M."/>
        </authorList>
    </citation>
    <scope>NUCLEOTIDE SEQUENCE</scope>
    <source>
        <strain evidence="18">I3M17_2</strain>
    </source>
</reference>
<evidence type="ECO:0000256" key="7">
    <source>
        <dbReference type="ARBA" id="ARBA00022771"/>
    </source>
</evidence>
<accession>A0AAW7X6L3</accession>
<evidence type="ECO:0000256" key="6">
    <source>
        <dbReference type="ARBA" id="ARBA00022723"/>
    </source>
</evidence>
<dbReference type="InterPro" id="IPR013173">
    <property type="entry name" value="DNA_primase_DnaG_DnaB-bd_dom"/>
</dbReference>
<evidence type="ECO:0000313" key="18">
    <source>
        <dbReference type="EMBL" id="MDO6423069.1"/>
    </source>
</evidence>
<evidence type="ECO:0000256" key="11">
    <source>
        <dbReference type="ARBA" id="ARBA00023163"/>
    </source>
</evidence>
<keyword evidence="8 12" id="KW-0862">Zinc</keyword>
<keyword evidence="3 12" id="KW-0808">Transferase</keyword>
<evidence type="ECO:0000259" key="17">
    <source>
        <dbReference type="PROSITE" id="PS50880"/>
    </source>
</evidence>
<dbReference type="InterPro" id="IPR037068">
    <property type="entry name" value="DNA_primase_core_N_sf"/>
</dbReference>
<keyword evidence="11 12" id="KW-0804">Transcription</keyword>
<dbReference type="Gene3D" id="3.90.980.10">
    <property type="entry name" value="DNA primase, catalytic core, N-terminal domain"/>
    <property type="match status" value="1"/>
</dbReference>
<dbReference type="GO" id="GO:0000428">
    <property type="term" value="C:DNA-directed RNA polymerase complex"/>
    <property type="evidence" value="ECO:0007669"/>
    <property type="project" value="UniProtKB-KW"/>
</dbReference>
<dbReference type="GO" id="GO:0008270">
    <property type="term" value="F:zinc ion binding"/>
    <property type="evidence" value="ECO:0007669"/>
    <property type="project" value="UniProtKB-UniRule"/>
</dbReference>
<dbReference type="SMART" id="SM00766">
    <property type="entry name" value="DnaG_DnaB_bind"/>
    <property type="match status" value="1"/>
</dbReference>
<evidence type="ECO:0000256" key="14">
    <source>
        <dbReference type="PIRSR" id="PIRSR002811-1"/>
    </source>
</evidence>
<evidence type="ECO:0000256" key="4">
    <source>
        <dbReference type="ARBA" id="ARBA00022695"/>
    </source>
</evidence>
<evidence type="ECO:0000256" key="1">
    <source>
        <dbReference type="ARBA" id="ARBA00022478"/>
    </source>
</evidence>
<dbReference type="FunFam" id="3.40.1360.10:FF:000002">
    <property type="entry name" value="DNA primase"/>
    <property type="match status" value="1"/>
</dbReference>
<dbReference type="InterPro" id="IPR036977">
    <property type="entry name" value="DNA_primase_Znf_CHC2"/>
</dbReference>
<protein>
    <recommendedName>
        <fullName evidence="12 13">DNA primase</fullName>
        <ecNumber evidence="12">2.7.7.101</ecNumber>
    </recommendedName>
</protein>
<dbReference type="Pfam" id="PF13155">
    <property type="entry name" value="Toprim_2"/>
    <property type="match status" value="1"/>
</dbReference>
<dbReference type="Gene3D" id="1.20.50.20">
    <property type="entry name" value="DnaG, RNA polymerase domain, helical bundle"/>
    <property type="match status" value="1"/>
</dbReference>
<dbReference type="EMBL" id="JAUOPB010000008">
    <property type="protein sequence ID" value="MDO6423069.1"/>
    <property type="molecule type" value="Genomic_DNA"/>
</dbReference>
<dbReference type="SMART" id="SM00493">
    <property type="entry name" value="TOPRIM"/>
    <property type="match status" value="1"/>
</dbReference>
<comment type="function">
    <text evidence="12 13">RNA polymerase that catalyzes the synthesis of short RNA molecules used as primers for DNA polymerase during DNA replication.</text>
</comment>
<dbReference type="Pfam" id="PF10410">
    <property type="entry name" value="DnaB_bind"/>
    <property type="match status" value="1"/>
</dbReference>
<dbReference type="SMART" id="SM00400">
    <property type="entry name" value="ZnF_CHCC"/>
    <property type="match status" value="1"/>
</dbReference>
<dbReference type="NCBIfam" id="TIGR01391">
    <property type="entry name" value="dnaG"/>
    <property type="match status" value="1"/>
</dbReference>
<keyword evidence="15" id="KW-0175">Coiled coil</keyword>
<dbReference type="InterPro" id="IPR006171">
    <property type="entry name" value="TOPRIM_dom"/>
</dbReference>
<comment type="similarity">
    <text evidence="12 13">Belongs to the DnaG primase family.</text>
</comment>
<dbReference type="CDD" id="cd03364">
    <property type="entry name" value="TOPRIM_DnaG_primases"/>
    <property type="match status" value="1"/>
</dbReference>
<dbReference type="GO" id="GO:0003899">
    <property type="term" value="F:DNA-directed RNA polymerase activity"/>
    <property type="evidence" value="ECO:0007669"/>
    <property type="project" value="UniProtKB-UniRule"/>
</dbReference>
<dbReference type="SUPFAM" id="SSF57783">
    <property type="entry name" value="Zinc beta-ribbon"/>
    <property type="match status" value="1"/>
</dbReference>
<keyword evidence="10 12" id="KW-0238">DNA-binding</keyword>
<dbReference type="EC" id="2.7.7.101" evidence="12"/>
<dbReference type="InterPro" id="IPR013264">
    <property type="entry name" value="DNAG_N"/>
</dbReference>
<evidence type="ECO:0000256" key="5">
    <source>
        <dbReference type="ARBA" id="ARBA00022705"/>
    </source>
</evidence>
<comment type="subunit">
    <text evidence="12">Monomer. Interacts with DnaB.</text>
</comment>
<evidence type="ECO:0000256" key="16">
    <source>
        <dbReference type="SAM" id="MobiDB-lite"/>
    </source>
</evidence>
<keyword evidence="1 12" id="KW-0240">DNA-directed RNA polymerase</keyword>
<comment type="cofactor">
    <cofactor evidence="12 13 14">
        <name>Zn(2+)</name>
        <dbReference type="ChEBI" id="CHEBI:29105"/>
    </cofactor>
    <text evidence="12 13 14">Binds 1 zinc ion per monomer.</text>
</comment>
<dbReference type="GO" id="GO:0003677">
    <property type="term" value="F:DNA binding"/>
    <property type="evidence" value="ECO:0007669"/>
    <property type="project" value="UniProtKB-KW"/>
</dbReference>
<comment type="domain">
    <text evidence="12">Contains an N-terminal zinc-binding domain, a central core domain that contains the primase activity, and a C-terminal DnaB-binding domain.</text>
</comment>
<dbReference type="InterPro" id="IPR016136">
    <property type="entry name" value="DNA_helicase_N/primase_C"/>
</dbReference>
<dbReference type="HAMAP" id="MF_00974">
    <property type="entry name" value="DNA_primase_DnaG"/>
    <property type="match status" value="1"/>
</dbReference>
<dbReference type="Pfam" id="PF08278">
    <property type="entry name" value="DnaG_DnaB_bind"/>
    <property type="match status" value="1"/>
</dbReference>
<evidence type="ECO:0000256" key="8">
    <source>
        <dbReference type="ARBA" id="ARBA00022833"/>
    </source>
</evidence>
<feature type="domain" description="Toprim" evidence="17">
    <location>
        <begin position="259"/>
        <end position="341"/>
    </location>
</feature>
<dbReference type="Pfam" id="PF08275">
    <property type="entry name" value="DNAG_N"/>
    <property type="match status" value="1"/>
</dbReference>
<comment type="caution">
    <text evidence="18">The sequence shown here is derived from an EMBL/GenBank/DDBJ whole genome shotgun (WGS) entry which is preliminary data.</text>
</comment>
<sequence>MSRIPQSFIDDLLNRLDIVEVIDHRVKLKKAGKNYSACCPFHEEKTPSFTVSPDKQFYYCFGCGANGNAVGFLMEYERQGFVDAVESLARVAGMQVPKETTEKDVKHAKKQRGLYDILGLASTYYQKQLKEHTSRERAVSYLKGRGLSGAIARDFGMGYAPPGWDNLLVKLGTNEEDRHLLVESGLVIRKEGEGKLYDRFRHRIMFPIKDTRGRVIGFGGRVLGDDKPKYLNSPETPVFSKGRELYGLYEARQSNRKLERLLVVEGYMDVIALAQYGMRNAVATLGTACGEDHLKLAFRYVNEVVFCFDGDNAGRTAAKRALVNALPAMEDGRQIRFLFLPEGQDPDTLVRQIGAERFTAQIENGVPLEEFLFDAVAEGIDVNSMEGRARFGKLAAPLLNTLPNGIYRELMFANLAKRTGLSLDLLLELTKEKVSLVAEPAKPEANQQPQPEPELPAHLGANIGGNISASTPPHLDESYAHIPPLEPDYVARTAQTSAPKPAPVKRSSITLNPVRLCTILLLEYPKLVATLNNIPARAETEDEELTRLFDLIEYIQQRPNCSFNSILGYWGGRYGIEQQQALADLVANQLMGSVRSVENYNPEQELEQSLARIGQKLQKANNQKELAKLQAKGLGNLNNEEKERFRELVRLQHQQT</sequence>
<keyword evidence="9" id="KW-0460">Magnesium</keyword>
<dbReference type="InterPro" id="IPR034151">
    <property type="entry name" value="TOPRIM_DnaG_bac"/>
</dbReference>
<gene>
    <name evidence="12 18" type="primary">dnaG</name>
    <name evidence="18" type="ORF">Q4521_11350</name>
</gene>
<dbReference type="Proteomes" id="UP001169760">
    <property type="component" value="Unassembled WGS sequence"/>
</dbReference>
<dbReference type="PANTHER" id="PTHR30313">
    <property type="entry name" value="DNA PRIMASE"/>
    <property type="match status" value="1"/>
</dbReference>
<dbReference type="InterPro" id="IPR030846">
    <property type="entry name" value="DnaG_bac"/>
</dbReference>
<evidence type="ECO:0000313" key="19">
    <source>
        <dbReference type="Proteomes" id="UP001169760"/>
    </source>
</evidence>
<organism evidence="18 19">
    <name type="scientific">Saccharophagus degradans</name>
    <dbReference type="NCBI Taxonomy" id="86304"/>
    <lineage>
        <taxon>Bacteria</taxon>
        <taxon>Pseudomonadati</taxon>
        <taxon>Pseudomonadota</taxon>
        <taxon>Gammaproteobacteria</taxon>
        <taxon>Cellvibrionales</taxon>
        <taxon>Cellvibrionaceae</taxon>
        <taxon>Saccharophagus</taxon>
    </lineage>
</organism>
<dbReference type="RefSeq" id="WP_303492853.1">
    <property type="nucleotide sequence ID" value="NZ_JAUOPB010000008.1"/>
</dbReference>
<keyword evidence="4 12" id="KW-0548">Nucleotidyltransferase</keyword>
<comment type="catalytic activity">
    <reaction evidence="12">
        <text>ssDNA + n NTP = ssDNA/pppN(pN)n-1 hybrid + (n-1) diphosphate.</text>
        <dbReference type="EC" id="2.7.7.101"/>
    </reaction>
</comment>
<dbReference type="InterPro" id="IPR019475">
    <property type="entry name" value="DNA_primase_DnaB-bd"/>
</dbReference>
<dbReference type="PANTHER" id="PTHR30313:SF2">
    <property type="entry name" value="DNA PRIMASE"/>
    <property type="match status" value="1"/>
</dbReference>
<keyword evidence="2 12" id="KW-0639">Primosome</keyword>
<dbReference type="GO" id="GO:1990077">
    <property type="term" value="C:primosome complex"/>
    <property type="evidence" value="ECO:0007669"/>
    <property type="project" value="UniProtKB-KW"/>
</dbReference>
<dbReference type="SUPFAM" id="SSF117023">
    <property type="entry name" value="DNA primase DnaG, C-terminal domain"/>
    <property type="match status" value="1"/>
</dbReference>
<dbReference type="GO" id="GO:0005737">
    <property type="term" value="C:cytoplasm"/>
    <property type="evidence" value="ECO:0007669"/>
    <property type="project" value="TreeGrafter"/>
</dbReference>
<dbReference type="Gene3D" id="1.10.860.10">
    <property type="entry name" value="DNAb Helicase, Chain A"/>
    <property type="match status" value="1"/>
</dbReference>
<proteinExistence type="inferred from homology"/>
<evidence type="ECO:0000256" key="12">
    <source>
        <dbReference type="HAMAP-Rule" id="MF_00974"/>
    </source>
</evidence>
<keyword evidence="5 12" id="KW-0235">DNA replication</keyword>
<feature type="coiled-coil region" evidence="15">
    <location>
        <begin position="603"/>
        <end position="630"/>
    </location>
</feature>
<dbReference type="FunFam" id="3.90.980.10:FF:000001">
    <property type="entry name" value="DNA primase"/>
    <property type="match status" value="1"/>
</dbReference>
<dbReference type="SUPFAM" id="SSF56731">
    <property type="entry name" value="DNA primase core"/>
    <property type="match status" value="1"/>
</dbReference>
<feature type="zinc finger region" description="CHC2-type" evidence="12 14">
    <location>
        <begin position="39"/>
        <end position="63"/>
    </location>
</feature>
<evidence type="ECO:0000256" key="15">
    <source>
        <dbReference type="SAM" id="Coils"/>
    </source>
</evidence>
<evidence type="ECO:0000256" key="3">
    <source>
        <dbReference type="ARBA" id="ARBA00022679"/>
    </source>
</evidence>
<name>A0AAW7X6L3_9GAMM</name>
<dbReference type="AlphaFoldDB" id="A0AAW7X6L3"/>
<evidence type="ECO:0000256" key="13">
    <source>
        <dbReference type="PIRNR" id="PIRNR002811"/>
    </source>
</evidence>
<evidence type="ECO:0000256" key="10">
    <source>
        <dbReference type="ARBA" id="ARBA00023125"/>
    </source>
</evidence>
<dbReference type="InterPro" id="IPR006295">
    <property type="entry name" value="DNA_primase_DnaG"/>
</dbReference>
<dbReference type="Gene3D" id="3.90.580.10">
    <property type="entry name" value="Zinc finger, CHC2-type domain"/>
    <property type="match status" value="1"/>
</dbReference>
<dbReference type="GO" id="GO:0006269">
    <property type="term" value="P:DNA replication, synthesis of primer"/>
    <property type="evidence" value="ECO:0007669"/>
    <property type="project" value="UniProtKB-UniRule"/>
</dbReference>